<reference evidence="2" key="1">
    <citation type="submission" date="2015-07" db="EMBL/GenBank/DDBJ databases">
        <title>Genome sequencing project for genomic taxonomy and phylogenomics of Bacillus-like bacteria.</title>
        <authorList>
            <person name="Liu B."/>
            <person name="Wang J."/>
            <person name="Zhu Y."/>
            <person name="Liu G."/>
            <person name="Chen Q."/>
            <person name="Chen Z."/>
            <person name="Lan J."/>
            <person name="Che J."/>
            <person name="Ge C."/>
            <person name="Shi H."/>
            <person name="Pan Z."/>
            <person name="Liu X."/>
        </authorList>
    </citation>
    <scope>NUCLEOTIDE SEQUENCE [LARGE SCALE GENOMIC DNA]</scope>
    <source>
        <strain evidence="2">FJAT-27997</strain>
    </source>
</reference>
<evidence type="ECO:0000313" key="1">
    <source>
        <dbReference type="EMBL" id="KMY51743.1"/>
    </source>
</evidence>
<dbReference type="PATRIC" id="fig|1679170.3.peg.4797"/>
<sequence length="81" mass="9862">MCIFSVEYERFIRNAVLGHETLITQRADPKIYLGLLLFDLTHLSHYIKRPFLNFNWFIHVNPLKYLPFSLRTNKQKEKYPY</sequence>
<name>A0A0K9GYK0_9BACI</name>
<accession>A0A0K9GYK0</accession>
<comment type="caution">
    <text evidence="1">The sequence shown here is derived from an EMBL/GenBank/DDBJ whole genome shotgun (WGS) entry which is preliminary data.</text>
</comment>
<keyword evidence="2" id="KW-1185">Reference proteome</keyword>
<proteinExistence type="predicted"/>
<dbReference type="EMBL" id="LFZW01000001">
    <property type="protein sequence ID" value="KMY51743.1"/>
    <property type="molecule type" value="Genomic_DNA"/>
</dbReference>
<evidence type="ECO:0000313" key="2">
    <source>
        <dbReference type="Proteomes" id="UP000037146"/>
    </source>
</evidence>
<dbReference type="AlphaFoldDB" id="A0A0K9GYK0"/>
<dbReference type="Proteomes" id="UP000037146">
    <property type="component" value="Unassembled WGS sequence"/>
</dbReference>
<protein>
    <submittedName>
        <fullName evidence="1">Uncharacterized protein</fullName>
    </submittedName>
</protein>
<organism evidence="1 2">
    <name type="scientific">Peribacillus loiseleuriae</name>
    <dbReference type="NCBI Taxonomy" id="1679170"/>
    <lineage>
        <taxon>Bacteria</taxon>
        <taxon>Bacillati</taxon>
        <taxon>Bacillota</taxon>
        <taxon>Bacilli</taxon>
        <taxon>Bacillales</taxon>
        <taxon>Bacillaceae</taxon>
        <taxon>Peribacillus</taxon>
    </lineage>
</organism>
<gene>
    <name evidence="1" type="ORF">AC625_21260</name>
</gene>